<dbReference type="InterPro" id="IPR038763">
    <property type="entry name" value="DHH_sf"/>
</dbReference>
<gene>
    <name evidence="3" type="ORF">FTW19_19480</name>
</gene>
<evidence type="ECO:0000313" key="4">
    <source>
        <dbReference type="Proteomes" id="UP000321820"/>
    </source>
</evidence>
<dbReference type="PANTHER" id="PTHR47618:SF1">
    <property type="entry name" value="BIFUNCTIONAL OLIGORIBONUCLEASE AND PAP PHOSPHATASE NRNA"/>
    <property type="match status" value="1"/>
</dbReference>
<evidence type="ECO:0000259" key="1">
    <source>
        <dbReference type="Pfam" id="PF01368"/>
    </source>
</evidence>
<name>A0A5B9EHW8_9BACT</name>
<sequence length="324" mass="35038">MTYFAATSELLNHIRSRQHFLITSHARPDGDAIGSLLATAMLLDQLGKTCDLVVADPVPAIYLNMPQVDRIRVTTSVEGHYDAVILLECDSVERSHIRGTDEIFLINIDHHSSGREFADFNWIDPHACAVAAMIYHLALAAGATITPEMATCLYAAVLTDTGSFTFAGTNADTFALARDLVLAGANAAWIAREVYFTNPAPRIRILGAALSKLHIEDKLAWAWITLEDMLESSAQEEDCEGVVNYLISIAGVDCAVFLRELPQTTANGGPQFRLSIRSKGQANVARVAEHFGGGGHLTASGCTVDGDLETVIDLVVKRLQAELC</sequence>
<dbReference type="OrthoDB" id="9803668at2"/>
<organism evidence="3 4">
    <name type="scientific">Terriglobus albidus</name>
    <dbReference type="NCBI Taxonomy" id="1592106"/>
    <lineage>
        <taxon>Bacteria</taxon>
        <taxon>Pseudomonadati</taxon>
        <taxon>Acidobacteriota</taxon>
        <taxon>Terriglobia</taxon>
        <taxon>Terriglobales</taxon>
        <taxon>Acidobacteriaceae</taxon>
        <taxon>Terriglobus</taxon>
    </lineage>
</organism>
<proteinExistence type="predicted"/>
<dbReference type="PANTHER" id="PTHR47618">
    <property type="entry name" value="BIFUNCTIONAL OLIGORIBONUCLEASE AND PAP PHOSPHATASE NRNA"/>
    <property type="match status" value="1"/>
</dbReference>
<keyword evidence="4" id="KW-1185">Reference proteome</keyword>
<evidence type="ECO:0000313" key="3">
    <source>
        <dbReference type="EMBL" id="QEE29967.1"/>
    </source>
</evidence>
<feature type="domain" description="DHHA1" evidence="2">
    <location>
        <begin position="231"/>
        <end position="317"/>
    </location>
</feature>
<reference evidence="3 4" key="1">
    <citation type="submission" date="2019-08" db="EMBL/GenBank/DDBJ databases">
        <title>Complete genome sequence of Terriglobus albidus strain ORNL.</title>
        <authorList>
            <person name="Podar M."/>
        </authorList>
    </citation>
    <scope>NUCLEOTIDE SEQUENCE [LARGE SCALE GENOMIC DNA]</scope>
    <source>
        <strain evidence="3 4">ORNL</strain>
    </source>
</reference>
<dbReference type="InterPro" id="IPR001667">
    <property type="entry name" value="DDH_dom"/>
</dbReference>
<accession>A0A5B9EHW8</accession>
<protein>
    <submittedName>
        <fullName evidence="3">Bifunctional oligoribonuclease/PAP phosphatase NrnA</fullName>
    </submittedName>
</protein>
<dbReference type="RefSeq" id="WP_147649237.1">
    <property type="nucleotide sequence ID" value="NZ_CP042806.1"/>
</dbReference>
<dbReference type="GO" id="GO:0003676">
    <property type="term" value="F:nucleic acid binding"/>
    <property type="evidence" value="ECO:0007669"/>
    <property type="project" value="InterPro"/>
</dbReference>
<dbReference type="Pfam" id="PF02272">
    <property type="entry name" value="DHHA1"/>
    <property type="match status" value="1"/>
</dbReference>
<dbReference type="EMBL" id="CP042806">
    <property type="protein sequence ID" value="QEE29967.1"/>
    <property type="molecule type" value="Genomic_DNA"/>
</dbReference>
<dbReference type="InterPro" id="IPR051319">
    <property type="entry name" value="Oligoribo/pAp-PDE_c-di-AMP_PDE"/>
</dbReference>
<dbReference type="KEGG" id="talb:FTW19_19480"/>
<dbReference type="Gene3D" id="3.10.310.30">
    <property type="match status" value="1"/>
</dbReference>
<evidence type="ECO:0000259" key="2">
    <source>
        <dbReference type="Pfam" id="PF02272"/>
    </source>
</evidence>
<dbReference type="Gene3D" id="3.90.1640.10">
    <property type="entry name" value="inorganic pyrophosphatase (n-terminal core)"/>
    <property type="match status" value="1"/>
</dbReference>
<dbReference type="Proteomes" id="UP000321820">
    <property type="component" value="Chromosome"/>
</dbReference>
<dbReference type="Pfam" id="PF01368">
    <property type="entry name" value="DHH"/>
    <property type="match status" value="1"/>
</dbReference>
<dbReference type="AlphaFoldDB" id="A0A5B9EHW8"/>
<dbReference type="SUPFAM" id="SSF64182">
    <property type="entry name" value="DHH phosphoesterases"/>
    <property type="match status" value="1"/>
</dbReference>
<feature type="domain" description="DDH" evidence="1">
    <location>
        <begin position="20"/>
        <end position="156"/>
    </location>
</feature>
<dbReference type="InterPro" id="IPR003156">
    <property type="entry name" value="DHHA1_dom"/>
</dbReference>